<comment type="cofactor">
    <cofactor evidence="2">
        <name>Ca(2+)</name>
        <dbReference type="ChEBI" id="CHEBI:29108"/>
    </cofactor>
</comment>
<dbReference type="Gene3D" id="3.40.30.160">
    <property type="entry name" value="Collagenase ColT, N-terminal domain"/>
    <property type="match status" value="1"/>
</dbReference>
<evidence type="ECO:0000256" key="1">
    <source>
        <dbReference type="ARBA" id="ARBA00000424"/>
    </source>
</evidence>
<evidence type="ECO:0000256" key="14">
    <source>
        <dbReference type="SAM" id="SignalP"/>
    </source>
</evidence>
<feature type="signal peptide" evidence="14">
    <location>
        <begin position="1"/>
        <end position="25"/>
    </location>
</feature>
<dbReference type="InterPro" id="IPR035986">
    <property type="entry name" value="PKD_dom_sf"/>
</dbReference>
<dbReference type="InterPro" id="IPR013661">
    <property type="entry name" value="Peptidase_M9_N_dom"/>
</dbReference>
<evidence type="ECO:0000256" key="12">
    <source>
        <dbReference type="ARBA" id="ARBA00023049"/>
    </source>
</evidence>
<keyword evidence="9 14" id="KW-0732">Signal</keyword>
<gene>
    <name evidence="16" type="ORF">ACFOEE_06265</name>
</gene>
<dbReference type="Pfam" id="PF08453">
    <property type="entry name" value="Peptidase_M9_N"/>
    <property type="match status" value="1"/>
</dbReference>
<evidence type="ECO:0000256" key="10">
    <source>
        <dbReference type="ARBA" id="ARBA00022801"/>
    </source>
</evidence>
<evidence type="ECO:0000256" key="13">
    <source>
        <dbReference type="ARBA" id="ARBA00023145"/>
    </source>
</evidence>
<dbReference type="Gene3D" id="2.60.40.10">
    <property type="entry name" value="Immunoglobulins"/>
    <property type="match status" value="1"/>
</dbReference>
<keyword evidence="11" id="KW-0862">Zinc</keyword>
<evidence type="ECO:0000256" key="3">
    <source>
        <dbReference type="ARBA" id="ARBA00001947"/>
    </source>
</evidence>
<comment type="subcellular location">
    <subcellularLocation>
        <location evidence="4">Secreted</location>
    </subcellularLocation>
</comment>
<evidence type="ECO:0000256" key="9">
    <source>
        <dbReference type="ARBA" id="ARBA00022729"/>
    </source>
</evidence>
<name>A0ABV7CHV0_9GAMM</name>
<dbReference type="PROSITE" id="PS50093">
    <property type="entry name" value="PKD"/>
    <property type="match status" value="1"/>
</dbReference>
<evidence type="ECO:0000256" key="6">
    <source>
        <dbReference type="ARBA" id="ARBA00022525"/>
    </source>
</evidence>
<feature type="domain" description="PKD" evidence="15">
    <location>
        <begin position="620"/>
        <end position="708"/>
    </location>
</feature>
<keyword evidence="8" id="KW-0479">Metal-binding</keyword>
<dbReference type="Proteomes" id="UP001595453">
    <property type="component" value="Unassembled WGS sequence"/>
</dbReference>
<dbReference type="Gene3D" id="1.10.390.20">
    <property type="match status" value="1"/>
</dbReference>
<reference evidence="17" key="1">
    <citation type="journal article" date="2019" name="Int. J. Syst. Evol. Microbiol.">
        <title>The Global Catalogue of Microorganisms (GCM) 10K type strain sequencing project: providing services to taxonomists for standard genome sequencing and annotation.</title>
        <authorList>
            <consortium name="The Broad Institute Genomics Platform"/>
            <consortium name="The Broad Institute Genome Sequencing Center for Infectious Disease"/>
            <person name="Wu L."/>
            <person name="Ma J."/>
        </authorList>
    </citation>
    <scope>NUCLEOTIDE SEQUENCE [LARGE SCALE GENOMIC DNA]</scope>
    <source>
        <strain evidence="17">KCTC 42730</strain>
    </source>
</reference>
<dbReference type="CDD" id="cd00146">
    <property type="entry name" value="PKD"/>
    <property type="match status" value="1"/>
</dbReference>
<dbReference type="Pfam" id="PF04151">
    <property type="entry name" value="PPC"/>
    <property type="match status" value="1"/>
</dbReference>
<evidence type="ECO:0000313" key="16">
    <source>
        <dbReference type="EMBL" id="MFC3032116.1"/>
    </source>
</evidence>
<accession>A0ABV7CHV0</accession>
<sequence>MKLTTLITSMPILGASLVTSINALAAAQHETRHFTPIPAVQTQTQYHAHDHKQADERAPIAVQVKQNNLLHKAARTTLQAAATNCDLSALANANSNTIADLVVSQGAGCINDLFSAASAQQAQVFTAQKMLAAADRAQSLATAYAGNGSDGLEALFLFIRAGFYVEFYNDSVTFPATVKPAVKAALDAFVNNSHFYDDNDAHGKVLSEAIITMDSSEQQDVYLPVVKQWLSRWNQSYAGKWNMRGAVNNIFTILYRGQWNSNFVALVGNDQDLVTQLDAFVQKTWMVNSDAEFMIANAGSELARLKKYSGTAIQTKVDSALNALFSRYQSYGFGDAVWLAAADVASYYVDCSKYNICNFDKTLESQVLAQSHQCSNTIRIRAQELTSIQLTSACATMAAEETRFHASLATNNQPVANDNNTFLQVNIFNSSADYQKYAKAIFKIDTNNGGMYLEGDPSKVGNQANFIAYEASYAKPDHFIWNLEHEYVHYLDGRFDMYGDFNAPTQDVVWWSEGVAEYIANQNDNQAAIDTIKDGSVYNLAQIFATTYDGFDVDRIYRWGYLAVRFMFERHFSEVEAMLAQTRVGNWSGYKSTVDSWAQQYNSEFSAWTQELANGTSNQAPTAVINGPYSGDVNSAIAFSSAGSADADGSIVSYVWDFGDGSQSNQASPSHSYTSAGSYTVTLTVTDNQGLATQASTNVTVNAVNTGTTLQKGVAVTLAAAQNEQLAFTFTVPAGASDLSFVTSGGSGDGDLYVRFGAAPTTTSWDCRPYVGGNAERCDIATPQAGTYHVMVRGYNAFSGLQLVADYTAAVASLPNACQTQGPVTSGRLTAGQATCLGGQDPMWFSLENVSGQQSISIETAHGTGDLNLEYSNQGWPTASNVEASSNRSGNGECINLSGQNNYWGYLKVSGQASGATIKVSYNEGWCN</sequence>
<evidence type="ECO:0000313" key="17">
    <source>
        <dbReference type="Proteomes" id="UP001595453"/>
    </source>
</evidence>
<evidence type="ECO:0000256" key="11">
    <source>
        <dbReference type="ARBA" id="ARBA00022833"/>
    </source>
</evidence>
<dbReference type="SUPFAM" id="SSF49299">
    <property type="entry name" value="PKD domain"/>
    <property type="match status" value="1"/>
</dbReference>
<keyword evidence="7" id="KW-0645">Protease</keyword>
<evidence type="ECO:0000256" key="4">
    <source>
        <dbReference type="ARBA" id="ARBA00004613"/>
    </source>
</evidence>
<dbReference type="PRINTS" id="PR00931">
    <property type="entry name" value="MICOLLPTASE"/>
</dbReference>
<evidence type="ECO:0000256" key="2">
    <source>
        <dbReference type="ARBA" id="ARBA00001913"/>
    </source>
</evidence>
<keyword evidence="13" id="KW-0865">Zymogen</keyword>
<comment type="cofactor">
    <cofactor evidence="3">
        <name>Zn(2+)</name>
        <dbReference type="ChEBI" id="CHEBI:29105"/>
    </cofactor>
</comment>
<dbReference type="Pfam" id="PF01752">
    <property type="entry name" value="Peptidase_M9"/>
    <property type="match status" value="1"/>
</dbReference>
<keyword evidence="12" id="KW-0482">Metalloprotease</keyword>
<dbReference type="Pfam" id="PF18911">
    <property type="entry name" value="PKD_4"/>
    <property type="match status" value="1"/>
</dbReference>
<dbReference type="GO" id="GO:0004222">
    <property type="term" value="F:metalloendopeptidase activity"/>
    <property type="evidence" value="ECO:0007669"/>
    <property type="project" value="UniProtKB-EC"/>
</dbReference>
<protein>
    <recommendedName>
        <fullName evidence="5">microbial collagenase</fullName>
        <ecNumber evidence="5">3.4.24.3</ecNumber>
    </recommendedName>
</protein>
<dbReference type="InterPro" id="IPR000601">
    <property type="entry name" value="PKD_dom"/>
</dbReference>
<dbReference type="SMART" id="SM00089">
    <property type="entry name" value="PKD"/>
    <property type="match status" value="1"/>
</dbReference>
<organism evidence="16 17">
    <name type="scientific">Pseudoalteromonas fenneropenaei</name>
    <dbReference type="NCBI Taxonomy" id="1737459"/>
    <lineage>
        <taxon>Bacteria</taxon>
        <taxon>Pseudomonadati</taxon>
        <taxon>Pseudomonadota</taxon>
        <taxon>Gammaproteobacteria</taxon>
        <taxon>Alteromonadales</taxon>
        <taxon>Pseudoalteromonadaceae</taxon>
        <taxon>Pseudoalteromonas</taxon>
    </lineage>
</organism>
<keyword evidence="17" id="KW-1185">Reference proteome</keyword>
<dbReference type="Gene3D" id="2.60.120.380">
    <property type="match status" value="2"/>
</dbReference>
<dbReference type="InterPro" id="IPR002169">
    <property type="entry name" value="Peptidase_M9A/M9B"/>
</dbReference>
<feature type="chain" id="PRO_5045101432" description="microbial collagenase" evidence="14">
    <location>
        <begin position="26"/>
        <end position="928"/>
    </location>
</feature>
<dbReference type="InterPro" id="IPR013783">
    <property type="entry name" value="Ig-like_fold"/>
</dbReference>
<evidence type="ECO:0000256" key="5">
    <source>
        <dbReference type="ARBA" id="ARBA00012653"/>
    </source>
</evidence>
<keyword evidence="10 16" id="KW-0378">Hydrolase</keyword>
<evidence type="ECO:0000256" key="7">
    <source>
        <dbReference type="ARBA" id="ARBA00022670"/>
    </source>
</evidence>
<dbReference type="EC" id="3.4.24.3" evidence="5"/>
<proteinExistence type="predicted"/>
<evidence type="ECO:0000259" key="15">
    <source>
        <dbReference type="PROSITE" id="PS50093"/>
    </source>
</evidence>
<dbReference type="InterPro" id="IPR022409">
    <property type="entry name" value="PKD/Chitinase_dom"/>
</dbReference>
<dbReference type="EMBL" id="JBHRSD010000011">
    <property type="protein sequence ID" value="MFC3032116.1"/>
    <property type="molecule type" value="Genomic_DNA"/>
</dbReference>
<comment type="caution">
    <text evidence="16">The sequence shown here is derived from an EMBL/GenBank/DDBJ whole genome shotgun (WGS) entry which is preliminary data.</text>
</comment>
<evidence type="ECO:0000256" key="8">
    <source>
        <dbReference type="ARBA" id="ARBA00022723"/>
    </source>
</evidence>
<comment type="catalytic activity">
    <reaction evidence="1">
        <text>Digestion of native collagen in the triple helical region at Xaa-|-Gly bonds. With synthetic peptides, a preference is shown for Gly at P3 and P1', Pro and Ala at P2 and P2', and hydroxyproline, Ala or Arg at P3'.</text>
        <dbReference type="EC" id="3.4.24.3"/>
    </reaction>
</comment>
<keyword evidence="6" id="KW-0964">Secreted</keyword>
<dbReference type="RefSeq" id="WP_377122095.1">
    <property type="nucleotide sequence ID" value="NZ_JBHRSD010000011.1"/>
</dbReference>
<dbReference type="InterPro" id="IPR007280">
    <property type="entry name" value="Peptidase_C_arc/bac"/>
</dbReference>